<gene>
    <name evidence="2" type="ORF">TCDM_10511</name>
</gene>
<evidence type="ECO:0000256" key="1">
    <source>
        <dbReference type="SAM" id="MobiDB-lite"/>
    </source>
</evidence>
<dbReference type="Proteomes" id="UP000017861">
    <property type="component" value="Unassembled WGS sequence"/>
</dbReference>
<accession>V5B2N8</accession>
<name>V5B2N8_TRYCR</name>
<protein>
    <submittedName>
        <fullName evidence="2">Uncharacterized protein</fullName>
    </submittedName>
</protein>
<comment type="caution">
    <text evidence="2">The sequence shown here is derived from an EMBL/GenBank/DDBJ whole genome shotgun (WGS) entry which is preliminary data.</text>
</comment>
<sequence length="251" mass="26885">MCRHIVDGPAHSAAGWAGGRLSAARWSARSCGAHVGKRFRWRQWRAGHRSQGGTAPPTQRVTCDPQGARACRRAGRSRIAPVRSRHSGHDVRVNTRNRVLATPSSACHAVCAPSFSSWNFFQYGRRTAVRRPTCQALTQSCESDRAMTATASAVTLRGIPRCHGENVASTARTRSTSESGIMLFSPVTSSCTASGPRRSASIAERESVAAGTRVGDWDAAARRGTENCPRPCSVAGQSARQVHARLPAAAR</sequence>
<evidence type="ECO:0000313" key="3">
    <source>
        <dbReference type="Proteomes" id="UP000017861"/>
    </source>
</evidence>
<dbReference type="VEuPathDB" id="TriTrypDB:TCDM_10511"/>
<evidence type="ECO:0000313" key="2">
    <source>
        <dbReference type="EMBL" id="ESS61859.1"/>
    </source>
</evidence>
<reference evidence="2 3" key="1">
    <citation type="journal article" date="2014" name="Genome Announc.">
        <title>Trypanosoma cruzi Clone Dm28c Draft Genome Sequence.</title>
        <authorList>
            <person name="Grisard E.C."/>
            <person name="Teixeira S.M."/>
            <person name="de Almeida L.G."/>
            <person name="Stoco P.H."/>
            <person name="Gerber A.L."/>
            <person name="Talavera-Lopez C."/>
            <person name="Lima O.C."/>
            <person name="Andersson B."/>
            <person name="de Vasconcelos A.T."/>
        </authorList>
    </citation>
    <scope>NUCLEOTIDE SEQUENCE [LARGE SCALE GENOMIC DNA]</scope>
    <source>
        <strain evidence="2 3">Dm28c</strain>
    </source>
</reference>
<dbReference type="OrthoDB" id="10357207at2759"/>
<dbReference type="EMBL" id="AYLP01000233">
    <property type="protein sequence ID" value="ESS61859.1"/>
    <property type="molecule type" value="Genomic_DNA"/>
</dbReference>
<proteinExistence type="predicted"/>
<dbReference type="AlphaFoldDB" id="V5B2N8"/>
<organism evidence="2 3">
    <name type="scientific">Trypanosoma cruzi Dm28c</name>
    <dbReference type="NCBI Taxonomy" id="1416333"/>
    <lineage>
        <taxon>Eukaryota</taxon>
        <taxon>Discoba</taxon>
        <taxon>Euglenozoa</taxon>
        <taxon>Kinetoplastea</taxon>
        <taxon>Metakinetoplastina</taxon>
        <taxon>Trypanosomatida</taxon>
        <taxon>Trypanosomatidae</taxon>
        <taxon>Trypanosoma</taxon>
        <taxon>Schizotrypanum</taxon>
    </lineage>
</organism>
<feature type="region of interest" description="Disordered" evidence="1">
    <location>
        <begin position="226"/>
        <end position="251"/>
    </location>
</feature>